<organism evidence="1 2">
    <name type="scientific">Ancylostoma ceylanicum</name>
    <dbReference type="NCBI Taxonomy" id="53326"/>
    <lineage>
        <taxon>Eukaryota</taxon>
        <taxon>Metazoa</taxon>
        <taxon>Ecdysozoa</taxon>
        <taxon>Nematoda</taxon>
        <taxon>Chromadorea</taxon>
        <taxon>Rhabditida</taxon>
        <taxon>Rhabditina</taxon>
        <taxon>Rhabditomorpha</taxon>
        <taxon>Strongyloidea</taxon>
        <taxon>Ancylostomatidae</taxon>
        <taxon>Ancylostomatinae</taxon>
        <taxon>Ancylostoma</taxon>
    </lineage>
</organism>
<gene>
    <name evidence="1" type="primary">Acey_s0557.g3402</name>
    <name evidence="1" type="ORF">Y032_0557g3402</name>
</gene>
<proteinExistence type="predicted"/>
<dbReference type="Proteomes" id="UP000024635">
    <property type="component" value="Unassembled WGS sequence"/>
</dbReference>
<accession>A0A016WPN4</accession>
<evidence type="ECO:0000313" key="1">
    <source>
        <dbReference type="EMBL" id="EYC41784.1"/>
    </source>
</evidence>
<protein>
    <submittedName>
        <fullName evidence="1">Uncharacterized protein</fullName>
    </submittedName>
</protein>
<comment type="caution">
    <text evidence="1">The sequence shown here is derived from an EMBL/GenBank/DDBJ whole genome shotgun (WGS) entry which is preliminary data.</text>
</comment>
<dbReference type="EMBL" id="JARK01000157">
    <property type="protein sequence ID" value="EYC41784.1"/>
    <property type="molecule type" value="Genomic_DNA"/>
</dbReference>
<sequence>MTAKHEIRKKGVHQMELRLFSEKNKYNERHGGVCMCMYINSIFLTSYKSFTCISIHLFMEEYKRLLRGSGMATQISYTSLK</sequence>
<dbReference type="AlphaFoldDB" id="A0A016WPN4"/>
<evidence type="ECO:0000313" key="2">
    <source>
        <dbReference type="Proteomes" id="UP000024635"/>
    </source>
</evidence>
<name>A0A016WPN4_9BILA</name>
<reference evidence="2" key="1">
    <citation type="journal article" date="2015" name="Nat. Genet.">
        <title>The genome and transcriptome of the zoonotic hookworm Ancylostoma ceylanicum identify infection-specific gene families.</title>
        <authorList>
            <person name="Schwarz E.M."/>
            <person name="Hu Y."/>
            <person name="Antoshechkin I."/>
            <person name="Miller M.M."/>
            <person name="Sternberg P.W."/>
            <person name="Aroian R.V."/>
        </authorList>
    </citation>
    <scope>NUCLEOTIDE SEQUENCE</scope>
    <source>
        <strain evidence="2">HY135</strain>
    </source>
</reference>
<keyword evidence="2" id="KW-1185">Reference proteome</keyword>